<dbReference type="Proteomes" id="UP001164929">
    <property type="component" value="Chromosome 1"/>
</dbReference>
<dbReference type="EMBL" id="JAQIZT010000001">
    <property type="protein sequence ID" value="KAJ7011351.1"/>
    <property type="molecule type" value="Genomic_DNA"/>
</dbReference>
<protein>
    <submittedName>
        <fullName evidence="1">Uncharacterized protein</fullName>
    </submittedName>
</protein>
<accession>A0AAD6RMS3</accession>
<evidence type="ECO:0000313" key="2">
    <source>
        <dbReference type="Proteomes" id="UP001164929"/>
    </source>
</evidence>
<sequence length="29" mass="3176">MLVVLTGPFTSKPLFAVLRCKSLLALEEV</sequence>
<proteinExistence type="predicted"/>
<organism evidence="1 2">
    <name type="scientific">Populus alba x Populus x berolinensis</name>
    <dbReference type="NCBI Taxonomy" id="444605"/>
    <lineage>
        <taxon>Eukaryota</taxon>
        <taxon>Viridiplantae</taxon>
        <taxon>Streptophyta</taxon>
        <taxon>Embryophyta</taxon>
        <taxon>Tracheophyta</taxon>
        <taxon>Spermatophyta</taxon>
        <taxon>Magnoliopsida</taxon>
        <taxon>eudicotyledons</taxon>
        <taxon>Gunneridae</taxon>
        <taxon>Pentapetalae</taxon>
        <taxon>rosids</taxon>
        <taxon>fabids</taxon>
        <taxon>Malpighiales</taxon>
        <taxon>Salicaceae</taxon>
        <taxon>Saliceae</taxon>
        <taxon>Populus</taxon>
    </lineage>
</organism>
<name>A0AAD6RMS3_9ROSI</name>
<evidence type="ECO:0000313" key="1">
    <source>
        <dbReference type="EMBL" id="KAJ7011351.1"/>
    </source>
</evidence>
<keyword evidence="2" id="KW-1185">Reference proteome</keyword>
<dbReference type="AlphaFoldDB" id="A0AAD6RMS3"/>
<reference evidence="1 2" key="1">
    <citation type="journal article" date="2023" name="Mol. Ecol. Resour.">
        <title>Chromosome-level genome assembly of a triploid poplar Populus alba 'Berolinensis'.</title>
        <authorList>
            <person name="Chen S."/>
            <person name="Yu Y."/>
            <person name="Wang X."/>
            <person name="Wang S."/>
            <person name="Zhang T."/>
            <person name="Zhou Y."/>
            <person name="He R."/>
            <person name="Meng N."/>
            <person name="Wang Y."/>
            <person name="Liu W."/>
            <person name="Liu Z."/>
            <person name="Liu J."/>
            <person name="Guo Q."/>
            <person name="Huang H."/>
            <person name="Sederoff R.R."/>
            <person name="Wang G."/>
            <person name="Qu G."/>
            <person name="Chen S."/>
        </authorList>
    </citation>
    <scope>NUCLEOTIDE SEQUENCE [LARGE SCALE GENOMIC DNA]</scope>
    <source>
        <strain evidence="1">SC-2020</strain>
    </source>
</reference>
<gene>
    <name evidence="1" type="ORF">NC653_001700</name>
</gene>
<comment type="caution">
    <text evidence="1">The sequence shown here is derived from an EMBL/GenBank/DDBJ whole genome shotgun (WGS) entry which is preliminary data.</text>
</comment>